<dbReference type="EMBL" id="QEEZ01000012">
    <property type="protein sequence ID" value="PWC01475.1"/>
    <property type="molecule type" value="Genomic_DNA"/>
</dbReference>
<evidence type="ECO:0000256" key="1">
    <source>
        <dbReference type="ARBA" id="ARBA00022737"/>
    </source>
</evidence>
<dbReference type="GO" id="GO:0005524">
    <property type="term" value="F:ATP binding"/>
    <property type="evidence" value="ECO:0007669"/>
    <property type="project" value="UniProtKB-KW"/>
</dbReference>
<dbReference type="InterPro" id="IPR003593">
    <property type="entry name" value="AAA+_ATPase"/>
</dbReference>
<evidence type="ECO:0000313" key="5">
    <source>
        <dbReference type="EMBL" id="PWC01475.1"/>
    </source>
</evidence>
<dbReference type="InterPro" id="IPR050611">
    <property type="entry name" value="ABCF"/>
</dbReference>
<keyword evidence="6" id="KW-1185">Reference proteome</keyword>
<dbReference type="PROSITE" id="PS50893">
    <property type="entry name" value="ABC_TRANSPORTER_2"/>
    <property type="match status" value="1"/>
</dbReference>
<dbReference type="Pfam" id="PF00005">
    <property type="entry name" value="ABC_tran"/>
    <property type="match status" value="1"/>
</dbReference>
<dbReference type="InterPro" id="IPR027417">
    <property type="entry name" value="P-loop_NTPase"/>
</dbReference>
<dbReference type="Proteomes" id="UP000244989">
    <property type="component" value="Unassembled WGS sequence"/>
</dbReference>
<gene>
    <name evidence="5" type="ORF">DF222_07420</name>
</gene>
<dbReference type="SMART" id="SM00382">
    <property type="entry name" value="AAA"/>
    <property type="match status" value="1"/>
</dbReference>
<dbReference type="PANTHER" id="PTHR19211:SF14">
    <property type="entry name" value="ATP-BINDING CASSETTE SUB-FAMILY F MEMBER 1"/>
    <property type="match status" value="1"/>
</dbReference>
<proteinExistence type="predicted"/>
<dbReference type="PROSITE" id="PS00211">
    <property type="entry name" value="ABC_TRANSPORTER_1"/>
    <property type="match status" value="1"/>
</dbReference>
<organism evidence="5 6">
    <name type="scientific">Corynebacterium yudongzhengii</name>
    <dbReference type="NCBI Taxonomy" id="2080740"/>
    <lineage>
        <taxon>Bacteria</taxon>
        <taxon>Bacillati</taxon>
        <taxon>Actinomycetota</taxon>
        <taxon>Actinomycetes</taxon>
        <taxon>Mycobacteriales</taxon>
        <taxon>Corynebacteriaceae</taxon>
        <taxon>Corynebacterium</taxon>
    </lineage>
</organism>
<dbReference type="OrthoDB" id="3237158at2"/>
<evidence type="ECO:0000259" key="4">
    <source>
        <dbReference type="PROSITE" id="PS50893"/>
    </source>
</evidence>
<keyword evidence="3" id="KW-0067">ATP-binding</keyword>
<evidence type="ECO:0000256" key="2">
    <source>
        <dbReference type="ARBA" id="ARBA00022741"/>
    </source>
</evidence>
<dbReference type="KEGG" id="cyz:C3B44_06335"/>
<dbReference type="InterPro" id="IPR003439">
    <property type="entry name" value="ABC_transporter-like_ATP-bd"/>
</dbReference>
<evidence type="ECO:0000313" key="6">
    <source>
        <dbReference type="Proteomes" id="UP000244989"/>
    </source>
</evidence>
<accession>A0A2U1T681</accession>
<keyword evidence="1" id="KW-0677">Repeat</keyword>
<dbReference type="GO" id="GO:0016887">
    <property type="term" value="F:ATP hydrolysis activity"/>
    <property type="evidence" value="ECO:0007669"/>
    <property type="project" value="InterPro"/>
</dbReference>
<protein>
    <recommendedName>
        <fullName evidence="4">ABC transporter domain-containing protein</fullName>
    </recommendedName>
</protein>
<sequence>MDLNTAWGDQVWNFALDPGERLLVSGPTGAGKTTLLQTIAGLNAPISGSVSAPQNTRFFAEDAWIFSTTVRENLRVGAPELDDALAKQVLKAVGFPFGLDVVVDNGAESLSAGQRRRLLLARALCGDAEVLLLDEPTAHLTPDDSETLLHMLLTQPLPGARAQRTVIVVAHETGA</sequence>
<evidence type="ECO:0000256" key="3">
    <source>
        <dbReference type="ARBA" id="ARBA00022840"/>
    </source>
</evidence>
<keyword evidence="2" id="KW-0547">Nucleotide-binding</keyword>
<dbReference type="Gene3D" id="3.40.50.300">
    <property type="entry name" value="P-loop containing nucleotide triphosphate hydrolases"/>
    <property type="match status" value="1"/>
</dbReference>
<dbReference type="PANTHER" id="PTHR19211">
    <property type="entry name" value="ATP-BINDING TRANSPORT PROTEIN-RELATED"/>
    <property type="match status" value="1"/>
</dbReference>
<feature type="domain" description="ABC transporter" evidence="4">
    <location>
        <begin position="1"/>
        <end position="173"/>
    </location>
</feature>
<dbReference type="RefSeq" id="WP_108431628.1">
    <property type="nucleotide sequence ID" value="NZ_CP026947.1"/>
</dbReference>
<dbReference type="SUPFAM" id="SSF52540">
    <property type="entry name" value="P-loop containing nucleoside triphosphate hydrolases"/>
    <property type="match status" value="1"/>
</dbReference>
<name>A0A2U1T681_9CORY</name>
<comment type="caution">
    <text evidence="5">The sequence shown here is derived from an EMBL/GenBank/DDBJ whole genome shotgun (WGS) entry which is preliminary data.</text>
</comment>
<dbReference type="AlphaFoldDB" id="A0A2U1T681"/>
<dbReference type="InterPro" id="IPR017871">
    <property type="entry name" value="ABC_transporter-like_CS"/>
</dbReference>
<reference evidence="6" key="1">
    <citation type="submission" date="2018-04" db="EMBL/GenBank/DDBJ databases">
        <authorList>
            <person name="Liu S."/>
            <person name="Wang Z."/>
            <person name="Li J."/>
        </authorList>
    </citation>
    <scope>NUCLEOTIDE SEQUENCE [LARGE SCALE GENOMIC DNA]</scope>
    <source>
        <strain evidence="6">2189</strain>
    </source>
</reference>